<accession>A0AAD3DVG6</accession>
<evidence type="ECO:0000256" key="1">
    <source>
        <dbReference type="ARBA" id="ARBA00004141"/>
    </source>
</evidence>
<evidence type="ECO:0000256" key="4">
    <source>
        <dbReference type="ARBA" id="ARBA00023136"/>
    </source>
</evidence>
<dbReference type="GO" id="GO:0016020">
    <property type="term" value="C:membrane"/>
    <property type="evidence" value="ECO:0007669"/>
    <property type="project" value="UniProtKB-SubCell"/>
</dbReference>
<evidence type="ECO:0000256" key="2">
    <source>
        <dbReference type="ARBA" id="ARBA00022692"/>
    </source>
</evidence>
<dbReference type="AlphaFoldDB" id="A0AAD3DVG6"/>
<comment type="caution">
    <text evidence="7">The sequence shown here is derived from an EMBL/GenBank/DDBJ whole genome shotgun (WGS) entry which is preliminary data.</text>
</comment>
<keyword evidence="3 6" id="KW-1133">Transmembrane helix</keyword>
<dbReference type="PANTHER" id="PTHR31419">
    <property type="entry name" value="PROTEIN PIN-LIKES 2"/>
    <property type="match status" value="1"/>
</dbReference>
<evidence type="ECO:0000256" key="5">
    <source>
        <dbReference type="SAM" id="MobiDB-lite"/>
    </source>
</evidence>
<dbReference type="PANTHER" id="PTHR31419:SF1">
    <property type="entry name" value="PROTEIN PIN-LIKES 6"/>
    <property type="match status" value="1"/>
</dbReference>
<organism evidence="7 8">
    <name type="scientific">Astrephomene gubernaculifera</name>
    <dbReference type="NCBI Taxonomy" id="47775"/>
    <lineage>
        <taxon>Eukaryota</taxon>
        <taxon>Viridiplantae</taxon>
        <taxon>Chlorophyta</taxon>
        <taxon>core chlorophytes</taxon>
        <taxon>Chlorophyceae</taxon>
        <taxon>CS clade</taxon>
        <taxon>Chlamydomonadales</taxon>
        <taxon>Astrephomenaceae</taxon>
        <taxon>Astrephomene</taxon>
    </lineage>
</organism>
<name>A0AAD3DVG6_9CHLO</name>
<reference evidence="7 8" key="1">
    <citation type="journal article" date="2021" name="Sci. Rep.">
        <title>Genome sequencing of the multicellular alga Astrephomene provides insights into convergent evolution of germ-soma differentiation.</title>
        <authorList>
            <person name="Yamashita S."/>
            <person name="Yamamoto K."/>
            <person name="Matsuzaki R."/>
            <person name="Suzuki S."/>
            <person name="Yamaguchi H."/>
            <person name="Hirooka S."/>
            <person name="Minakuchi Y."/>
            <person name="Miyagishima S."/>
            <person name="Kawachi M."/>
            <person name="Toyoda A."/>
            <person name="Nozaki H."/>
        </authorList>
    </citation>
    <scope>NUCLEOTIDE SEQUENCE [LARGE SCALE GENOMIC DNA]</scope>
    <source>
        <strain evidence="7 8">NIES-4017</strain>
    </source>
</reference>
<evidence type="ECO:0000256" key="3">
    <source>
        <dbReference type="ARBA" id="ARBA00022989"/>
    </source>
</evidence>
<dbReference type="Pfam" id="PF03547">
    <property type="entry name" value="Mem_trans"/>
    <property type="match status" value="1"/>
</dbReference>
<feature type="transmembrane region" description="Helical" evidence="6">
    <location>
        <begin position="267"/>
        <end position="290"/>
    </location>
</feature>
<evidence type="ECO:0008006" key="9">
    <source>
        <dbReference type="Google" id="ProtNLM"/>
    </source>
</evidence>
<comment type="subcellular location">
    <subcellularLocation>
        <location evidence="1">Membrane</location>
        <topology evidence="1">Multi-pass membrane protein</topology>
    </subcellularLocation>
</comment>
<feature type="region of interest" description="Disordered" evidence="5">
    <location>
        <begin position="160"/>
        <end position="180"/>
    </location>
</feature>
<sequence>GAEGRSGGGRGHTAVDVSSSGTGCLAAAAWASVGATGDGGGGGGSGGKCEYGGQEGEVLLLRAERSLSGDWLLRPTGDNPPRSRKPSWLLRLSPLRRLLPTLLRHVWREATSPPLLAILLSIPVGCIPSLQRAFFGDAAAASALASTAIGSSSSSSGFGSSGSLPLSPPPASSLTATAAGGGGEGGGGGAAPLALVTDCLSMLGDCTIPSILIILGATLANGPGAARVPLRVTALVTATRLLLLPLLGGCLVLGAYAARLFEAPDPIYLLVLLIQNTAPTAIMVHTMASVHGNRAEEVSSILFWGYMVGIVAIPLWLTLFLYAVSQQFRGAG</sequence>
<proteinExistence type="predicted"/>
<gene>
    <name evidence="7" type="ORF">Agub_g10788</name>
</gene>
<keyword evidence="8" id="KW-1185">Reference proteome</keyword>
<dbReference type="GO" id="GO:0080162">
    <property type="term" value="P:endoplasmic reticulum to cytosol auxin transport"/>
    <property type="evidence" value="ECO:0007669"/>
    <property type="project" value="InterPro"/>
</dbReference>
<feature type="transmembrane region" description="Helical" evidence="6">
    <location>
        <begin position="241"/>
        <end position="261"/>
    </location>
</feature>
<keyword evidence="2 6" id="KW-0812">Transmembrane</keyword>
<protein>
    <recommendedName>
        <fullName evidence="9">PIN-like protein</fullName>
    </recommendedName>
</protein>
<dbReference type="InterPro" id="IPR039305">
    <property type="entry name" value="PILS2/6"/>
</dbReference>
<keyword evidence="4 6" id="KW-0472">Membrane</keyword>
<feature type="non-terminal residue" evidence="7">
    <location>
        <position position="1"/>
    </location>
</feature>
<evidence type="ECO:0000313" key="8">
    <source>
        <dbReference type="Proteomes" id="UP001054857"/>
    </source>
</evidence>
<dbReference type="Proteomes" id="UP001054857">
    <property type="component" value="Unassembled WGS sequence"/>
</dbReference>
<feature type="transmembrane region" description="Helical" evidence="6">
    <location>
        <begin position="302"/>
        <end position="324"/>
    </location>
</feature>
<evidence type="ECO:0000256" key="6">
    <source>
        <dbReference type="SAM" id="Phobius"/>
    </source>
</evidence>
<evidence type="ECO:0000313" key="7">
    <source>
        <dbReference type="EMBL" id="GFR48835.1"/>
    </source>
</evidence>
<feature type="non-terminal residue" evidence="7">
    <location>
        <position position="332"/>
    </location>
</feature>
<dbReference type="InterPro" id="IPR004776">
    <property type="entry name" value="Mem_transp_PIN-like"/>
</dbReference>
<dbReference type="EMBL" id="BMAR01000026">
    <property type="protein sequence ID" value="GFR48835.1"/>
    <property type="molecule type" value="Genomic_DNA"/>
</dbReference>